<evidence type="ECO:0000256" key="3">
    <source>
        <dbReference type="SAM" id="Phobius"/>
    </source>
</evidence>
<evidence type="ECO:0000256" key="2">
    <source>
        <dbReference type="ARBA" id="ARBA00023134"/>
    </source>
</evidence>
<keyword evidence="3" id="KW-1133">Transmembrane helix</keyword>
<proteinExistence type="predicted"/>
<feature type="domain" description="OBG-type G" evidence="4">
    <location>
        <begin position="197"/>
        <end position="305"/>
    </location>
</feature>
<protein>
    <submittedName>
        <fullName evidence="6">GTPase</fullName>
    </submittedName>
</protein>
<dbReference type="PRINTS" id="PR00326">
    <property type="entry name" value="GTP1OBG"/>
</dbReference>
<evidence type="ECO:0000313" key="7">
    <source>
        <dbReference type="Proteomes" id="UP000290809"/>
    </source>
</evidence>
<dbReference type="GO" id="GO:0003924">
    <property type="term" value="F:GTPase activity"/>
    <property type="evidence" value="ECO:0007669"/>
    <property type="project" value="InterPro"/>
</dbReference>
<name>A0A430QQE1_SCHBO</name>
<feature type="domain" description="Obg" evidence="5">
    <location>
        <begin position="54"/>
        <end position="196"/>
    </location>
</feature>
<reference evidence="6 7" key="1">
    <citation type="journal article" date="2019" name="PLoS Pathog.">
        <title>Genome sequence of the bovine parasite Schistosoma bovis Tanzania.</title>
        <authorList>
            <person name="Oey H."/>
            <person name="Zakrzewski M."/>
            <person name="Gobert G."/>
            <person name="Gravermann K."/>
            <person name="Stoye J."/>
            <person name="Jones M."/>
            <person name="Mcmanus D."/>
            <person name="Krause L."/>
        </authorList>
    </citation>
    <scope>NUCLEOTIDE SEQUENCE [LARGE SCALE GENOMIC DNA]</scope>
    <source>
        <strain evidence="6 7">TAN1997</strain>
    </source>
</reference>
<dbReference type="GO" id="GO:0005525">
    <property type="term" value="F:GTP binding"/>
    <property type="evidence" value="ECO:0007669"/>
    <property type="project" value="UniProtKB-KW"/>
</dbReference>
<evidence type="ECO:0000256" key="1">
    <source>
        <dbReference type="ARBA" id="ARBA00022741"/>
    </source>
</evidence>
<organism evidence="6 7">
    <name type="scientific">Schistosoma bovis</name>
    <name type="common">Blood fluke</name>
    <dbReference type="NCBI Taxonomy" id="6184"/>
    <lineage>
        <taxon>Eukaryota</taxon>
        <taxon>Metazoa</taxon>
        <taxon>Spiralia</taxon>
        <taxon>Lophotrochozoa</taxon>
        <taxon>Platyhelminthes</taxon>
        <taxon>Trematoda</taxon>
        <taxon>Digenea</taxon>
        <taxon>Strigeidida</taxon>
        <taxon>Schistosomatoidea</taxon>
        <taxon>Schistosomatidae</taxon>
        <taxon>Schistosoma</taxon>
    </lineage>
</organism>
<dbReference type="SUPFAM" id="SSF52540">
    <property type="entry name" value="P-loop containing nucleoside triphosphate hydrolases"/>
    <property type="match status" value="1"/>
</dbReference>
<comment type="caution">
    <text evidence="6">The sequence shown here is derived from an EMBL/GenBank/DDBJ whole genome shotgun (WGS) entry which is preliminary data.</text>
</comment>
<dbReference type="InterPro" id="IPR036726">
    <property type="entry name" value="GTP1_OBG_dom_sf"/>
</dbReference>
<dbReference type="Proteomes" id="UP000290809">
    <property type="component" value="Unassembled WGS sequence"/>
</dbReference>
<dbReference type="InterPro" id="IPR027417">
    <property type="entry name" value="P-loop_NTPase"/>
</dbReference>
<dbReference type="InterPro" id="IPR045086">
    <property type="entry name" value="OBG_GTPase"/>
</dbReference>
<accession>A0A430QQE1</accession>
<keyword evidence="2" id="KW-0342">GTP-binding</keyword>
<dbReference type="Pfam" id="PF17175">
    <property type="entry name" value="MOLO1"/>
    <property type="match status" value="1"/>
</dbReference>
<keyword evidence="7" id="KW-1185">Reference proteome</keyword>
<dbReference type="InterPro" id="IPR031167">
    <property type="entry name" value="G_OBG"/>
</dbReference>
<dbReference type="Pfam" id="PF01926">
    <property type="entry name" value="MMR_HSR1"/>
    <property type="match status" value="1"/>
</dbReference>
<keyword evidence="3" id="KW-0812">Transmembrane</keyword>
<evidence type="ECO:0000313" key="6">
    <source>
        <dbReference type="EMBL" id="RTG89925.1"/>
    </source>
</evidence>
<dbReference type="Gene3D" id="3.10.310.50">
    <property type="match status" value="1"/>
</dbReference>
<dbReference type="InterPro" id="IPR006073">
    <property type="entry name" value="GTP-bd"/>
</dbReference>
<dbReference type="PROSITE" id="PS51710">
    <property type="entry name" value="G_OBG"/>
    <property type="match status" value="1"/>
</dbReference>
<sequence length="753" mass="84525">MGLCTTMTTGLLFRRRQLVSQIFTRFNYSNSFGSTSSKKRAPGHTNPLAIITEVADKNISDLSNIPTVVQGDNGVNGSIDDCHGANADHLYLQVPIGTQIFSVHKNSVESPNQISNDDDDNNNNQSINLVKTLNADGDIFLAARGGAGGKGNTFMTHATLATDSLKLPSRKNAPLRIAEYGGKGQLCEFILRMSKLADLGFVGCPNAGKSTLLRSLTRARPKVAPYPFTTLQPHIGMLHFPENYNLTLTDSVDDNDNLDISNRTHSIAIADLPGLIHGAAEYNKGLGIEFLSLVADCSILVYVIDYGTLWCDHSVNQLDEIENELIDQLSMLYYEVTTYDRNLCNQDKCFILGSKLDLIFPNKIDSSESNVDNTDGNAILFRKLHHILHKAACSVSMIKDTPESIDQRVQKEEQDTLCLTSRLGVLYIITEQPINRQQSVDPIHNLNEMFRKSFLAWHFSLILLIDNSNGSDVEFEFPPSPYSSDFKKCGLDKKGYVCDPDKILDYSARQSINELLLHYPRETPCLCRHPCFRNEVNQNARLVVTALVSKPFSNKNASIVQYANNIRNKWKIGACNGNDVLILITEKALHISYGSLVARALNSECTRRLIGRFDANKEIITNIRQTAFILREYFLDPCLCRPCKTAYSWFKIPAMLLACFCLLTWLSLVGRRAYLRRNNLNTRPYCSLSDLTYTTTNRHHYHHTRSSRSGRIRTGGFSSPFNIWETRPYRSNSIHGIENTNNMSNSNWCNLSS</sequence>
<keyword evidence="3" id="KW-0472">Membrane</keyword>
<dbReference type="Gene3D" id="3.40.50.300">
    <property type="entry name" value="P-loop containing nucleotide triphosphate hydrolases"/>
    <property type="match status" value="1"/>
</dbReference>
<dbReference type="InterPro" id="IPR006169">
    <property type="entry name" value="GTP1_OBG_dom"/>
</dbReference>
<dbReference type="GO" id="GO:0042254">
    <property type="term" value="P:ribosome biogenesis"/>
    <property type="evidence" value="ECO:0007669"/>
    <property type="project" value="UniProtKB-UniRule"/>
</dbReference>
<evidence type="ECO:0000259" key="4">
    <source>
        <dbReference type="PROSITE" id="PS51710"/>
    </source>
</evidence>
<dbReference type="STRING" id="6184.A0A430QQE1"/>
<evidence type="ECO:0000259" key="5">
    <source>
        <dbReference type="PROSITE" id="PS51883"/>
    </source>
</evidence>
<dbReference type="PANTHER" id="PTHR11702:SF31">
    <property type="entry name" value="MITOCHONDRIAL RIBOSOME-ASSOCIATED GTPASE 2"/>
    <property type="match status" value="1"/>
</dbReference>
<dbReference type="GO" id="GO:0005739">
    <property type="term" value="C:mitochondrion"/>
    <property type="evidence" value="ECO:0007669"/>
    <property type="project" value="TreeGrafter"/>
</dbReference>
<dbReference type="GO" id="GO:0005892">
    <property type="term" value="C:acetylcholine-gated channel complex"/>
    <property type="evidence" value="ECO:0007669"/>
    <property type="project" value="InterPro"/>
</dbReference>
<feature type="transmembrane region" description="Helical" evidence="3">
    <location>
        <begin position="646"/>
        <end position="668"/>
    </location>
</feature>
<dbReference type="PANTHER" id="PTHR11702">
    <property type="entry name" value="DEVELOPMENTALLY REGULATED GTP-BINDING PROTEIN-RELATED"/>
    <property type="match status" value="1"/>
</dbReference>
<dbReference type="EMBL" id="QMKO01001473">
    <property type="protein sequence ID" value="RTG89925.1"/>
    <property type="molecule type" value="Genomic_DNA"/>
</dbReference>
<dbReference type="InterPro" id="IPR033438">
    <property type="entry name" value="MOLO1"/>
</dbReference>
<dbReference type="AlphaFoldDB" id="A0A430QQE1"/>
<dbReference type="PROSITE" id="PS51883">
    <property type="entry name" value="OBG"/>
    <property type="match status" value="1"/>
</dbReference>
<keyword evidence="1" id="KW-0547">Nucleotide-binding</keyword>
<dbReference type="SUPFAM" id="SSF82051">
    <property type="entry name" value="Obg GTP-binding protein N-terminal domain"/>
    <property type="match status" value="1"/>
</dbReference>
<dbReference type="Gene3D" id="2.70.210.12">
    <property type="entry name" value="GTP1/OBG domain"/>
    <property type="match status" value="1"/>
</dbReference>
<gene>
    <name evidence="6" type="ORF">DC041_0011710</name>
</gene>
<dbReference type="Pfam" id="PF01018">
    <property type="entry name" value="GTP1_OBG"/>
    <property type="match status" value="1"/>
</dbReference>